<dbReference type="InterPro" id="IPR003594">
    <property type="entry name" value="HATPase_dom"/>
</dbReference>
<dbReference type="GO" id="GO:0000155">
    <property type="term" value="F:phosphorelay sensor kinase activity"/>
    <property type="evidence" value="ECO:0007669"/>
    <property type="project" value="InterPro"/>
</dbReference>
<dbReference type="GO" id="GO:0005886">
    <property type="term" value="C:plasma membrane"/>
    <property type="evidence" value="ECO:0007669"/>
    <property type="project" value="UniProtKB-SubCell"/>
</dbReference>
<dbReference type="SMART" id="SM00387">
    <property type="entry name" value="HATPase_c"/>
    <property type="match status" value="1"/>
</dbReference>
<reference evidence="17 18" key="1">
    <citation type="submission" date="2018-07" db="EMBL/GenBank/DDBJ databases">
        <title>Genomic Encyclopedia of Type Strains, Phase III (KMG-III): the genomes of soil and plant-associated and newly described type strains.</title>
        <authorList>
            <person name="Whitman W."/>
        </authorList>
    </citation>
    <scope>NUCLEOTIDE SEQUENCE [LARGE SCALE GENOMIC DNA]</scope>
    <source>
        <strain evidence="17 18">CECT 8333</strain>
    </source>
</reference>
<dbReference type="PROSITE" id="PS50109">
    <property type="entry name" value="HIS_KIN"/>
    <property type="match status" value="1"/>
</dbReference>
<evidence type="ECO:0000259" key="16">
    <source>
        <dbReference type="PROSITE" id="PS50885"/>
    </source>
</evidence>
<feature type="domain" description="Histidine kinase" evidence="15">
    <location>
        <begin position="390"/>
        <end position="584"/>
    </location>
</feature>
<evidence type="ECO:0000256" key="11">
    <source>
        <dbReference type="ARBA" id="ARBA00022989"/>
    </source>
</evidence>
<comment type="catalytic activity">
    <reaction evidence="1">
        <text>ATP + protein L-histidine = ADP + protein N-phospho-L-histidine.</text>
        <dbReference type="EC" id="2.7.13.3"/>
    </reaction>
</comment>
<comment type="caution">
    <text evidence="17">The sequence shown here is derived from an EMBL/GenBank/DDBJ whole genome shotgun (WGS) entry which is preliminary data.</text>
</comment>
<evidence type="ECO:0000256" key="5">
    <source>
        <dbReference type="ARBA" id="ARBA00022553"/>
    </source>
</evidence>
<keyword evidence="8" id="KW-0547">Nucleotide-binding</keyword>
<dbReference type="CDD" id="cd06225">
    <property type="entry name" value="HAMP"/>
    <property type="match status" value="1"/>
</dbReference>
<keyword evidence="6" id="KW-0808">Transferase</keyword>
<gene>
    <name evidence="17" type="ORF">DFP94_102328</name>
</gene>
<evidence type="ECO:0000256" key="14">
    <source>
        <dbReference type="SAM" id="Phobius"/>
    </source>
</evidence>
<keyword evidence="9 17" id="KW-0418">Kinase</keyword>
<keyword evidence="4" id="KW-1003">Cell membrane</keyword>
<dbReference type="Pfam" id="PF06580">
    <property type="entry name" value="His_kinase"/>
    <property type="match status" value="1"/>
</dbReference>
<evidence type="ECO:0000256" key="2">
    <source>
        <dbReference type="ARBA" id="ARBA00004651"/>
    </source>
</evidence>
<dbReference type="SMART" id="SM00304">
    <property type="entry name" value="HAMP"/>
    <property type="match status" value="1"/>
</dbReference>
<organism evidence="17 18">
    <name type="scientific">Fontibacillus phaseoli</name>
    <dbReference type="NCBI Taxonomy" id="1416533"/>
    <lineage>
        <taxon>Bacteria</taxon>
        <taxon>Bacillati</taxon>
        <taxon>Bacillota</taxon>
        <taxon>Bacilli</taxon>
        <taxon>Bacillales</taxon>
        <taxon>Paenibacillaceae</taxon>
        <taxon>Fontibacillus</taxon>
    </lineage>
</organism>
<dbReference type="SUPFAM" id="SSF158472">
    <property type="entry name" value="HAMP domain-like"/>
    <property type="match status" value="1"/>
</dbReference>
<dbReference type="InterPro" id="IPR005467">
    <property type="entry name" value="His_kinase_dom"/>
</dbReference>
<dbReference type="SUPFAM" id="SSF55874">
    <property type="entry name" value="ATPase domain of HSP90 chaperone/DNA topoisomerase II/histidine kinase"/>
    <property type="match status" value="1"/>
</dbReference>
<dbReference type="Pfam" id="PF02518">
    <property type="entry name" value="HATPase_c"/>
    <property type="match status" value="1"/>
</dbReference>
<keyword evidence="5" id="KW-0597">Phosphoprotein</keyword>
<evidence type="ECO:0000256" key="4">
    <source>
        <dbReference type="ARBA" id="ARBA00022475"/>
    </source>
</evidence>
<evidence type="ECO:0000313" key="17">
    <source>
        <dbReference type="EMBL" id="RCX21575.1"/>
    </source>
</evidence>
<evidence type="ECO:0000259" key="15">
    <source>
        <dbReference type="PROSITE" id="PS50109"/>
    </source>
</evidence>
<dbReference type="EMBL" id="QPJW01000002">
    <property type="protein sequence ID" value="RCX21575.1"/>
    <property type="molecule type" value="Genomic_DNA"/>
</dbReference>
<keyword evidence="18" id="KW-1185">Reference proteome</keyword>
<dbReference type="InterPro" id="IPR003660">
    <property type="entry name" value="HAMP_dom"/>
</dbReference>
<dbReference type="Proteomes" id="UP000253090">
    <property type="component" value="Unassembled WGS sequence"/>
</dbReference>
<evidence type="ECO:0000256" key="13">
    <source>
        <dbReference type="ARBA" id="ARBA00023136"/>
    </source>
</evidence>
<feature type="domain" description="HAMP" evidence="16">
    <location>
        <begin position="317"/>
        <end position="369"/>
    </location>
</feature>
<dbReference type="RefSeq" id="WP_245954643.1">
    <property type="nucleotide sequence ID" value="NZ_QPJW01000002.1"/>
</dbReference>
<evidence type="ECO:0000313" key="18">
    <source>
        <dbReference type="Proteomes" id="UP000253090"/>
    </source>
</evidence>
<keyword evidence="7 14" id="KW-0812">Transmembrane</keyword>
<dbReference type="InterPro" id="IPR010559">
    <property type="entry name" value="Sig_transdc_His_kin_internal"/>
</dbReference>
<dbReference type="Gene3D" id="3.30.565.10">
    <property type="entry name" value="Histidine kinase-like ATPase, C-terminal domain"/>
    <property type="match status" value="1"/>
</dbReference>
<dbReference type="PROSITE" id="PS50885">
    <property type="entry name" value="HAMP"/>
    <property type="match status" value="1"/>
</dbReference>
<evidence type="ECO:0000256" key="3">
    <source>
        <dbReference type="ARBA" id="ARBA00012438"/>
    </source>
</evidence>
<evidence type="ECO:0000256" key="9">
    <source>
        <dbReference type="ARBA" id="ARBA00022777"/>
    </source>
</evidence>
<keyword evidence="10" id="KW-0067">ATP-binding</keyword>
<sequence>MIHLRGKKFTSIFVKFAASFILVGLIPLFALSLFSINAFTGYVERYTTANLQQMVLYMSYNLNSAFDQYNEMSKIMYTGRYEGFVESSSLNQTYNVNELEQINNIPIDSFLKTVLYSDPYISSVFFVRESDDKIYFQDKGNRGLDSSLLPYRDWRRQMNVNPSKVAIFPTHPTDYYGDYKGNVFTVGRNLIDISGKVTVNPKVVGTLFIDVDVSLFNKFFKELNLGDKDELYLLDGEGQFYFSSRELSDQDKEKIAGQSEKGMMMISEPIPFLDGMLTARIHRASLFQQLFSVRVTILIAIGLSSIALIIMGTWFSRRLSAPILKLMKQMAKVESGNLDTQVEVRSNDELGRLSHSFNRMIDRLKEYIDEAYIAQIKQKQTELNALKSQIRPHFLYNTLEVIRMNAVDKDDHEVADMILSLSNQLKYVIDYGEEKVGIGRELDNVKDYFYIISVRYDQRFEYVSDIAPEVDMNWQILKLSLQPIVENAIQHGLKRKGRGTVGITVEKRGLDLVVTVYDDGVGMSADTLARLNLVLNDAEAPGKNVGLKNVHERIKSIFGEPYGIVINSREHIGTSIVLTFPILEESAPERTEV</sequence>
<evidence type="ECO:0000256" key="8">
    <source>
        <dbReference type="ARBA" id="ARBA00022741"/>
    </source>
</evidence>
<name>A0A369BKC9_9BACL</name>
<dbReference type="AlphaFoldDB" id="A0A369BKC9"/>
<feature type="transmembrane region" description="Helical" evidence="14">
    <location>
        <begin position="291"/>
        <end position="315"/>
    </location>
</feature>
<evidence type="ECO:0000256" key="12">
    <source>
        <dbReference type="ARBA" id="ARBA00023012"/>
    </source>
</evidence>
<feature type="transmembrane region" description="Helical" evidence="14">
    <location>
        <begin position="12"/>
        <end position="36"/>
    </location>
</feature>
<dbReference type="GO" id="GO:0005524">
    <property type="term" value="F:ATP binding"/>
    <property type="evidence" value="ECO:0007669"/>
    <property type="project" value="UniProtKB-KW"/>
</dbReference>
<dbReference type="CDD" id="cd18773">
    <property type="entry name" value="PDC1_HK_sensor"/>
    <property type="match status" value="1"/>
</dbReference>
<evidence type="ECO:0000256" key="7">
    <source>
        <dbReference type="ARBA" id="ARBA00022692"/>
    </source>
</evidence>
<dbReference type="InterPro" id="IPR036890">
    <property type="entry name" value="HATPase_C_sf"/>
</dbReference>
<proteinExistence type="predicted"/>
<keyword evidence="13 14" id="KW-0472">Membrane</keyword>
<keyword evidence="12" id="KW-0902">Two-component regulatory system</keyword>
<comment type="subcellular location">
    <subcellularLocation>
        <location evidence="2">Cell membrane</location>
        <topology evidence="2">Multi-pass membrane protein</topology>
    </subcellularLocation>
</comment>
<accession>A0A369BKC9</accession>
<evidence type="ECO:0000256" key="6">
    <source>
        <dbReference type="ARBA" id="ARBA00022679"/>
    </source>
</evidence>
<dbReference type="EC" id="2.7.13.3" evidence="3"/>
<dbReference type="Pfam" id="PF00672">
    <property type="entry name" value="HAMP"/>
    <property type="match status" value="1"/>
</dbReference>
<protein>
    <recommendedName>
        <fullName evidence="3">histidine kinase</fullName>
        <ecNumber evidence="3">2.7.13.3</ecNumber>
    </recommendedName>
</protein>
<dbReference type="InterPro" id="IPR050640">
    <property type="entry name" value="Bact_2-comp_sensor_kinase"/>
</dbReference>
<dbReference type="Gene3D" id="6.10.340.10">
    <property type="match status" value="1"/>
</dbReference>
<keyword evidence="11 14" id="KW-1133">Transmembrane helix</keyword>
<evidence type="ECO:0000256" key="1">
    <source>
        <dbReference type="ARBA" id="ARBA00000085"/>
    </source>
</evidence>
<evidence type="ECO:0000256" key="10">
    <source>
        <dbReference type="ARBA" id="ARBA00022840"/>
    </source>
</evidence>
<dbReference type="PANTHER" id="PTHR34220:SF11">
    <property type="entry name" value="SENSOR PROTEIN KINASE HPTS"/>
    <property type="match status" value="1"/>
</dbReference>
<dbReference type="PANTHER" id="PTHR34220">
    <property type="entry name" value="SENSOR HISTIDINE KINASE YPDA"/>
    <property type="match status" value="1"/>
</dbReference>